<name>A0A4Y7KIJ0_PAPSO</name>
<evidence type="ECO:0000256" key="2">
    <source>
        <dbReference type="SAM" id="MobiDB-lite"/>
    </source>
</evidence>
<dbReference type="EMBL" id="CM010721">
    <property type="protein sequence ID" value="RZC71769.1"/>
    <property type="molecule type" value="Genomic_DNA"/>
</dbReference>
<keyword evidence="1" id="KW-0175">Coiled coil</keyword>
<protein>
    <submittedName>
        <fullName evidence="3">Uncharacterized protein</fullName>
    </submittedName>
</protein>
<feature type="compositionally biased region" description="Polar residues" evidence="2">
    <location>
        <begin position="58"/>
        <end position="83"/>
    </location>
</feature>
<feature type="region of interest" description="Disordered" evidence="2">
    <location>
        <begin position="1"/>
        <end position="92"/>
    </location>
</feature>
<dbReference type="Proteomes" id="UP000316621">
    <property type="component" value="Chromosome 7"/>
</dbReference>
<gene>
    <name evidence="3" type="ORF">C5167_034962</name>
</gene>
<feature type="compositionally biased region" description="Low complexity" evidence="2">
    <location>
        <begin position="41"/>
        <end position="54"/>
    </location>
</feature>
<evidence type="ECO:0000313" key="4">
    <source>
        <dbReference type="Proteomes" id="UP000316621"/>
    </source>
</evidence>
<sequence length="171" mass="18444">MQKNGSSGSRDGSSNSSEDYHTPILTQKEEEESETSPNHKSSGGSSMKNDSSSGLCSRFSSQNSSKFPPISSSTNKSVSLTPPSSSSSSSDGDYNELKILNELCCIHLESASRKVEILRKQKEDLLLVNKALKNRLFASIELSLCIRDSGGGSTKACSRVNCFLLWIQTPA</sequence>
<evidence type="ECO:0000256" key="1">
    <source>
        <dbReference type="SAM" id="Coils"/>
    </source>
</evidence>
<dbReference type="AlphaFoldDB" id="A0A4Y7KIJ0"/>
<keyword evidence="4" id="KW-1185">Reference proteome</keyword>
<dbReference type="Gramene" id="RZC71769">
    <property type="protein sequence ID" value="RZC71769"/>
    <property type="gene ID" value="C5167_034962"/>
</dbReference>
<reference evidence="3 4" key="1">
    <citation type="journal article" date="2018" name="Science">
        <title>The opium poppy genome and morphinan production.</title>
        <authorList>
            <person name="Guo L."/>
            <person name="Winzer T."/>
            <person name="Yang X."/>
            <person name="Li Y."/>
            <person name="Ning Z."/>
            <person name="He Z."/>
            <person name="Teodor R."/>
            <person name="Lu Y."/>
            <person name="Bowser T.A."/>
            <person name="Graham I.A."/>
            <person name="Ye K."/>
        </authorList>
    </citation>
    <scope>NUCLEOTIDE SEQUENCE [LARGE SCALE GENOMIC DNA]</scope>
    <source>
        <strain evidence="4">cv. HN1</strain>
        <tissue evidence="3">Leaves</tissue>
    </source>
</reference>
<organism evidence="3 4">
    <name type="scientific">Papaver somniferum</name>
    <name type="common">Opium poppy</name>
    <dbReference type="NCBI Taxonomy" id="3469"/>
    <lineage>
        <taxon>Eukaryota</taxon>
        <taxon>Viridiplantae</taxon>
        <taxon>Streptophyta</taxon>
        <taxon>Embryophyta</taxon>
        <taxon>Tracheophyta</taxon>
        <taxon>Spermatophyta</taxon>
        <taxon>Magnoliopsida</taxon>
        <taxon>Ranunculales</taxon>
        <taxon>Papaveraceae</taxon>
        <taxon>Papaveroideae</taxon>
        <taxon>Papaver</taxon>
    </lineage>
</organism>
<proteinExistence type="predicted"/>
<feature type="compositionally biased region" description="Low complexity" evidence="2">
    <location>
        <begin position="1"/>
        <end position="17"/>
    </location>
</feature>
<evidence type="ECO:0000313" key="3">
    <source>
        <dbReference type="EMBL" id="RZC71769.1"/>
    </source>
</evidence>
<accession>A0A4Y7KIJ0</accession>
<feature type="coiled-coil region" evidence="1">
    <location>
        <begin position="108"/>
        <end position="135"/>
    </location>
</feature>